<dbReference type="OrthoDB" id="4331648at2"/>
<reference evidence="1 2" key="1">
    <citation type="submission" date="2019-07" db="EMBL/GenBank/DDBJ databases">
        <title>Whole genome shotgun sequence of Cellulomonas aerilata NBRC 106308.</title>
        <authorList>
            <person name="Hosoyama A."/>
            <person name="Uohara A."/>
            <person name="Ohji S."/>
            <person name="Ichikawa N."/>
        </authorList>
    </citation>
    <scope>NUCLEOTIDE SEQUENCE [LARGE SCALE GENOMIC DNA]</scope>
    <source>
        <strain evidence="1 2">NBRC 106308</strain>
    </source>
</reference>
<sequence>MPPASASVRARPSARRWTTPASVGVGVGLTLLAGCSSAVSVGAAPFAGDPVCAQVVLALPDELGVARRTETTSQATAAWTDGDARDAIVLRCGVEPLPPTTDQCVTATDESGTSVDWVTVPGDEAAGTPWTFTTYGRLPAVEVTVPTSVTSERSTSFLVDLGRAIAHTEQVRQCL</sequence>
<keyword evidence="2" id="KW-1185">Reference proteome</keyword>
<protein>
    <submittedName>
        <fullName evidence="1">Uncharacterized protein</fullName>
    </submittedName>
</protein>
<dbReference type="Pfam" id="PF12028">
    <property type="entry name" value="DUF3515"/>
    <property type="match status" value="1"/>
</dbReference>
<evidence type="ECO:0000313" key="2">
    <source>
        <dbReference type="Proteomes" id="UP000321181"/>
    </source>
</evidence>
<accession>A0A512DH05</accession>
<dbReference type="InterPro" id="IPR021903">
    <property type="entry name" value="DUF3515"/>
</dbReference>
<dbReference type="AlphaFoldDB" id="A0A512DH05"/>
<dbReference type="RefSeq" id="WP_146906805.1">
    <property type="nucleotide sequence ID" value="NZ_BAAARM010000007.1"/>
</dbReference>
<proteinExistence type="predicted"/>
<dbReference type="EMBL" id="BJYY01000022">
    <property type="protein sequence ID" value="GEO35763.1"/>
    <property type="molecule type" value="Genomic_DNA"/>
</dbReference>
<organism evidence="1 2">
    <name type="scientific">Cellulomonas aerilata</name>
    <dbReference type="NCBI Taxonomy" id="515326"/>
    <lineage>
        <taxon>Bacteria</taxon>
        <taxon>Bacillati</taxon>
        <taxon>Actinomycetota</taxon>
        <taxon>Actinomycetes</taxon>
        <taxon>Micrococcales</taxon>
        <taxon>Cellulomonadaceae</taxon>
        <taxon>Cellulomonas</taxon>
    </lineage>
</organism>
<evidence type="ECO:0000313" key="1">
    <source>
        <dbReference type="EMBL" id="GEO35763.1"/>
    </source>
</evidence>
<dbReference type="Proteomes" id="UP000321181">
    <property type="component" value="Unassembled WGS sequence"/>
</dbReference>
<gene>
    <name evidence="1" type="ORF">CAE01nite_34880</name>
</gene>
<name>A0A512DH05_9CELL</name>
<comment type="caution">
    <text evidence="1">The sequence shown here is derived from an EMBL/GenBank/DDBJ whole genome shotgun (WGS) entry which is preliminary data.</text>
</comment>